<dbReference type="RefSeq" id="WP_375356355.1">
    <property type="nucleotide sequence ID" value="NZ_JBHHMI010000013.1"/>
</dbReference>
<dbReference type="InterPro" id="IPR012340">
    <property type="entry name" value="NA-bd_OB-fold"/>
</dbReference>
<dbReference type="EMBL" id="JBHHMI010000013">
    <property type="protein sequence ID" value="MFB5268199.1"/>
    <property type="molecule type" value="Genomic_DNA"/>
</dbReference>
<evidence type="ECO:0000313" key="5">
    <source>
        <dbReference type="EMBL" id="MFB5268199.1"/>
    </source>
</evidence>
<dbReference type="Pfam" id="PF01068">
    <property type="entry name" value="DNA_ligase_A_M"/>
    <property type="match status" value="1"/>
</dbReference>
<keyword evidence="2 5" id="KW-0436">Ligase</keyword>
<dbReference type="SUPFAM" id="SSF50249">
    <property type="entry name" value="Nucleic acid-binding proteins"/>
    <property type="match status" value="1"/>
</dbReference>
<evidence type="ECO:0000256" key="1">
    <source>
        <dbReference type="ARBA" id="ARBA00007572"/>
    </source>
</evidence>
<comment type="similarity">
    <text evidence="1">Belongs to the ATP-dependent DNA ligase family.</text>
</comment>
<dbReference type="PANTHER" id="PTHR45674:SF4">
    <property type="entry name" value="DNA LIGASE 1"/>
    <property type="match status" value="1"/>
</dbReference>
<keyword evidence="6" id="KW-1185">Reference proteome</keyword>
<organism evidence="5 6">
    <name type="scientific">Paenibacillus enshidis</name>
    <dbReference type="NCBI Taxonomy" id="1458439"/>
    <lineage>
        <taxon>Bacteria</taxon>
        <taxon>Bacillati</taxon>
        <taxon>Bacillota</taxon>
        <taxon>Bacilli</taxon>
        <taxon>Bacillales</taxon>
        <taxon>Paenibacillaceae</taxon>
        <taxon>Paenibacillus</taxon>
    </lineage>
</organism>
<comment type="caution">
    <text evidence="5">The sequence shown here is derived from an EMBL/GenBank/DDBJ whole genome shotgun (WGS) entry which is preliminary data.</text>
</comment>
<evidence type="ECO:0000256" key="3">
    <source>
        <dbReference type="ARBA" id="ARBA00034003"/>
    </source>
</evidence>
<dbReference type="NCBIfam" id="NF005796">
    <property type="entry name" value="PRK07636.1"/>
    <property type="match status" value="1"/>
</dbReference>
<comment type="catalytic activity">
    <reaction evidence="3">
        <text>ATP + (deoxyribonucleotide)n-3'-hydroxyl + 5'-phospho-(deoxyribonucleotide)m = (deoxyribonucleotide)n+m + AMP + diphosphate.</text>
        <dbReference type="EC" id="6.5.1.1"/>
    </reaction>
</comment>
<dbReference type="CDD" id="cd07906">
    <property type="entry name" value="Adenylation_DNA_ligase_LigD_LigC"/>
    <property type="match status" value="1"/>
</dbReference>
<dbReference type="SUPFAM" id="SSF56091">
    <property type="entry name" value="DNA ligase/mRNA capping enzyme, catalytic domain"/>
    <property type="match status" value="1"/>
</dbReference>
<dbReference type="InterPro" id="IPR012310">
    <property type="entry name" value="DNA_ligase_ATP-dep_cent"/>
</dbReference>
<accession>A0ABV5AVF7</accession>
<gene>
    <name evidence="5" type="ORF">ACE41H_15640</name>
</gene>
<protein>
    <submittedName>
        <fullName evidence="5">ATP-dependent DNA ligase</fullName>
    </submittedName>
</protein>
<reference evidence="5 6" key="1">
    <citation type="submission" date="2024-09" db="EMBL/GenBank/DDBJ databases">
        <title>Paenibacillus zeirhizospherea sp. nov., isolated from surface of the maize (Zea mays) roots in a horticulture field, Hungary.</title>
        <authorList>
            <person name="Marton D."/>
            <person name="Farkas M."/>
            <person name="Bedics A."/>
            <person name="Toth E."/>
            <person name="Tancsics A."/>
            <person name="Boka K."/>
            <person name="Maroti G."/>
            <person name="Kriszt B."/>
            <person name="Cserhati M."/>
        </authorList>
    </citation>
    <scope>NUCLEOTIDE SEQUENCE [LARGE SCALE GENOMIC DNA]</scope>
    <source>
        <strain evidence="5 6">KCTC 33519</strain>
    </source>
</reference>
<evidence type="ECO:0000259" key="4">
    <source>
        <dbReference type="Pfam" id="PF01068"/>
    </source>
</evidence>
<dbReference type="GO" id="GO:0016874">
    <property type="term" value="F:ligase activity"/>
    <property type="evidence" value="ECO:0007669"/>
    <property type="project" value="UniProtKB-KW"/>
</dbReference>
<feature type="domain" description="ATP-dependent DNA ligase family profile" evidence="4">
    <location>
        <begin position="10"/>
        <end position="189"/>
    </location>
</feature>
<dbReference type="Gene3D" id="3.30.1490.70">
    <property type="match status" value="1"/>
</dbReference>
<name>A0ABV5AVF7_9BACL</name>
<dbReference type="PANTHER" id="PTHR45674">
    <property type="entry name" value="DNA LIGASE 1/3 FAMILY MEMBER"/>
    <property type="match status" value="1"/>
</dbReference>
<sequence length="285" mass="32669">MFLQPMLLETAARPFSHSDYIFEPKVDGHRLIFSQQSGIVRLYTRHNNDCTKQYPELHLPFNDDVILDGEVACVDPATGLNDFEAVMSRFSTKQSRKIQQLTSTLPVTFAIFDILQYRGRDLRKLPLMERKEILHGLSLPSRNFGIIPYIVGAGEDLFAQIELSGMEGMVCKRKDSLYVSRRSRDWKKVINWTHADVYITGFKKAEFGWLAAVPDLSGKMRSAGIIELGVGPEHKQAFRGVCQQLVIGEDKDYVYLKPRIRVKVKMRNWTKSGLLRIPVFDQFIV</sequence>
<evidence type="ECO:0000256" key="2">
    <source>
        <dbReference type="ARBA" id="ARBA00022598"/>
    </source>
</evidence>
<evidence type="ECO:0000313" key="6">
    <source>
        <dbReference type="Proteomes" id="UP001580346"/>
    </source>
</evidence>
<dbReference type="Gene3D" id="3.30.470.30">
    <property type="entry name" value="DNA ligase/mRNA capping enzyme"/>
    <property type="match status" value="1"/>
</dbReference>
<proteinExistence type="inferred from homology"/>
<dbReference type="Proteomes" id="UP001580346">
    <property type="component" value="Unassembled WGS sequence"/>
</dbReference>
<dbReference type="InterPro" id="IPR050191">
    <property type="entry name" value="ATP-dep_DNA_ligase"/>
</dbReference>